<dbReference type="EMBL" id="JAIBCX010000002">
    <property type="protein sequence ID" value="MCJ8352610.1"/>
    <property type="molecule type" value="Genomic_DNA"/>
</dbReference>
<evidence type="ECO:0000313" key="5">
    <source>
        <dbReference type="Proteomes" id="UP001202887"/>
    </source>
</evidence>
<dbReference type="PANTHER" id="PTHR21013">
    <property type="entry name" value="ATP SYNTHASE MITOCHONDRIAL F1 COMPLEX ASSEMBLY FACTOR 2/ATP12 PROTEIN, MITOCHONDRIAL PRECURSOR"/>
    <property type="match status" value="1"/>
</dbReference>
<dbReference type="InterPro" id="IPR042272">
    <property type="entry name" value="ATP12_ATP_synth-F1-assembly_N"/>
</dbReference>
<dbReference type="InterPro" id="IPR011419">
    <property type="entry name" value="ATP12_ATP_synth-F1-assembly"/>
</dbReference>
<dbReference type="Proteomes" id="UP001202887">
    <property type="component" value="Unassembled WGS sequence"/>
</dbReference>
<dbReference type="InterPro" id="IPR023335">
    <property type="entry name" value="ATP12_ortho_dom_sf"/>
</dbReference>
<dbReference type="PANTHER" id="PTHR21013:SF10">
    <property type="entry name" value="ATP SYNTHASE MITOCHONDRIAL F1 COMPLEX ASSEMBLY FACTOR 2"/>
    <property type="match status" value="1"/>
</dbReference>
<proteinExistence type="inferred from homology"/>
<evidence type="ECO:0008006" key="6">
    <source>
        <dbReference type="Google" id="ProtNLM"/>
    </source>
</evidence>
<evidence type="ECO:0000256" key="1">
    <source>
        <dbReference type="ARBA" id="ARBA00008231"/>
    </source>
</evidence>
<evidence type="ECO:0000256" key="2">
    <source>
        <dbReference type="ARBA" id="ARBA00022946"/>
    </source>
</evidence>
<dbReference type="GO" id="GO:0043461">
    <property type="term" value="P:proton-transporting ATP synthase complex assembly"/>
    <property type="evidence" value="ECO:0007669"/>
    <property type="project" value="InterPro"/>
</dbReference>
<evidence type="ECO:0000256" key="3">
    <source>
        <dbReference type="ARBA" id="ARBA00023186"/>
    </source>
</evidence>
<dbReference type="Gene3D" id="3.30.2180.10">
    <property type="entry name" value="ATP12-like"/>
    <property type="match status" value="1"/>
</dbReference>
<organism evidence="4 5">
    <name type="scientific">Novacetimonas hansenii</name>
    <name type="common">Komagataeibacter hansenii</name>
    <dbReference type="NCBI Taxonomy" id="436"/>
    <lineage>
        <taxon>Bacteria</taxon>
        <taxon>Pseudomonadati</taxon>
        <taxon>Pseudomonadota</taxon>
        <taxon>Alphaproteobacteria</taxon>
        <taxon>Acetobacterales</taxon>
        <taxon>Acetobacteraceae</taxon>
        <taxon>Novacetimonas</taxon>
    </lineage>
</organism>
<dbReference type="AlphaFoldDB" id="A0AAW5EMY9"/>
<evidence type="ECO:0000313" key="4">
    <source>
        <dbReference type="EMBL" id="MCJ8352610.1"/>
    </source>
</evidence>
<dbReference type="Pfam" id="PF07542">
    <property type="entry name" value="ATP12"/>
    <property type="match status" value="1"/>
</dbReference>
<comment type="caution">
    <text evidence="4">The sequence shown here is derived from an EMBL/GenBank/DDBJ whole genome shotgun (WGS) entry which is preliminary data.</text>
</comment>
<protein>
    <recommendedName>
        <fullName evidence="6">ATP12 chaperone protein</fullName>
    </recommendedName>
</protein>
<sequence>MTDMTQDSPAPPGGTAARRRFWDTATVAPQAGGDQAGGYTVHLDGRPVRLPGRTLLVVHADALAHALAGEWERAGGGAKGGLFTPEDLPLTRIAGTMIERIAPDREATVTALLQYANGELLCYRATHPATLCERQAAQWAPWLDWLRERYGITLRTTEGVMPITQTPGTLAALGDILRGYDDATLAALGVMVPAMKSLVLGIAVVTGACDAARAAQVATLDERTQMEIWGSDAQQEAMLATLGREVAEASTFLELARKG</sequence>
<keyword evidence="3" id="KW-0143">Chaperone</keyword>
<dbReference type="SUPFAM" id="SSF160909">
    <property type="entry name" value="ATP12-like"/>
    <property type="match status" value="1"/>
</dbReference>
<dbReference type="Gene3D" id="1.10.3580.10">
    <property type="entry name" value="ATP12 ATPase"/>
    <property type="match status" value="1"/>
</dbReference>
<name>A0AAW5EMY9_NOVHA</name>
<comment type="similarity">
    <text evidence="1">Belongs to the ATP12 family.</text>
</comment>
<keyword evidence="2" id="KW-0809">Transit peptide</keyword>
<accession>A0AAW5EMY9</accession>
<gene>
    <name evidence="4" type="ORF">K1W68_01130</name>
</gene>
<reference evidence="4" key="2">
    <citation type="submission" date="2022-03" db="EMBL/GenBank/DDBJ databases">
        <authorList>
            <person name="Ryngajllo M."/>
            <person name="Jacek P."/>
            <person name="Kubiak K."/>
        </authorList>
    </citation>
    <scope>NUCLEOTIDE SEQUENCE</scope>
    <source>
        <strain evidence="4">SI1</strain>
    </source>
</reference>
<reference evidence="4" key="1">
    <citation type="journal article" date="2021" name="Polymers (Basel)">
        <title>Highly Stretchable Bacterial Cellulose Produced by Komagataeibacter hansenii SI1.</title>
        <authorList>
            <person name="Cielecka I."/>
            <person name="Ryngajllo M."/>
            <person name="Maniukiewicz W."/>
            <person name="Bielecki S."/>
        </authorList>
    </citation>
    <scope>NUCLEOTIDE SEQUENCE</scope>
    <source>
        <strain evidence="4">SI1</strain>
    </source>
</reference>